<evidence type="ECO:0000313" key="9">
    <source>
        <dbReference type="Proteomes" id="UP001139319"/>
    </source>
</evidence>
<dbReference type="InterPro" id="IPR004391">
    <property type="entry name" value="Glu_race"/>
</dbReference>
<evidence type="ECO:0000256" key="5">
    <source>
        <dbReference type="ARBA" id="ARBA00023235"/>
    </source>
</evidence>
<feature type="binding site" evidence="7">
    <location>
        <begin position="14"/>
        <end position="15"/>
    </location>
    <ligand>
        <name>substrate</name>
    </ligand>
</feature>
<dbReference type="PANTHER" id="PTHR21198:SF2">
    <property type="entry name" value="GLUTAMATE RACEMASE"/>
    <property type="match status" value="1"/>
</dbReference>
<feature type="binding site" evidence="7">
    <location>
        <begin position="46"/>
        <end position="47"/>
    </location>
    <ligand>
        <name>substrate</name>
    </ligand>
</feature>
<comment type="function">
    <text evidence="7">Provides the (R)-glutamate required for cell wall biosynthesis.</text>
</comment>
<dbReference type="InterPro" id="IPR033134">
    <property type="entry name" value="Asp/Glu_racemase_AS_2"/>
</dbReference>
<accession>A0A9X2HUC5</accession>
<feature type="binding site" evidence="7">
    <location>
        <begin position="81"/>
        <end position="82"/>
    </location>
    <ligand>
        <name>substrate</name>
    </ligand>
</feature>
<evidence type="ECO:0000256" key="4">
    <source>
        <dbReference type="ARBA" id="ARBA00022984"/>
    </source>
</evidence>
<keyword evidence="5 7" id="KW-0413">Isomerase</keyword>
<dbReference type="Gene3D" id="3.40.50.1860">
    <property type="match status" value="2"/>
</dbReference>
<evidence type="ECO:0000313" key="8">
    <source>
        <dbReference type="EMBL" id="MCP8898390.1"/>
    </source>
</evidence>
<sequence length="277" mass="30093">MTQYKTAPAVLVFDSGVGGLSVSQHIRTLLPGAHLNYLFDNAGFPYGEKSEEYLLARSSKLIGDYLQRRDPHTQVIVIACNTASTLVLPELRKRFRQPIVGVVPAIKPAAASSQSRYIGLLATPGTIKRPYTRHLISDFADGCHVVTSGSRQLVTLAEAKLRGETIAASNVRACLEKFLLPSPANPKPDTLDTLVLACTHFPLLRSEISELLGPGVTLMDSGEAIARRVAYWLIDELKLNTDSPAHPGSAYYTQSDGTIEPLRPAFTGHGYATLRLL</sequence>
<keyword evidence="6 7" id="KW-0961">Cell wall biogenesis/degradation</keyword>
<protein>
    <recommendedName>
        <fullName evidence="2 7">Glutamate racemase</fullName>
        <ecNumber evidence="2 7">5.1.1.3</ecNumber>
    </recommendedName>
</protein>
<feature type="binding site" evidence="7">
    <location>
        <begin position="199"/>
        <end position="200"/>
    </location>
    <ligand>
        <name>substrate</name>
    </ligand>
</feature>
<dbReference type="GO" id="GO:0009252">
    <property type="term" value="P:peptidoglycan biosynthetic process"/>
    <property type="evidence" value="ECO:0007669"/>
    <property type="project" value="UniProtKB-UniRule"/>
</dbReference>
<evidence type="ECO:0000256" key="1">
    <source>
        <dbReference type="ARBA" id="ARBA00001602"/>
    </source>
</evidence>
<dbReference type="EC" id="5.1.1.3" evidence="2 7"/>
<proteinExistence type="inferred from homology"/>
<dbReference type="NCBIfam" id="TIGR00067">
    <property type="entry name" value="glut_race"/>
    <property type="match status" value="1"/>
</dbReference>
<evidence type="ECO:0000256" key="6">
    <source>
        <dbReference type="ARBA" id="ARBA00023316"/>
    </source>
</evidence>
<dbReference type="InterPro" id="IPR015942">
    <property type="entry name" value="Asp/Glu/hydantoin_racemase"/>
</dbReference>
<keyword evidence="3 7" id="KW-0133">Cell shape</keyword>
<evidence type="ECO:0000256" key="3">
    <source>
        <dbReference type="ARBA" id="ARBA00022960"/>
    </source>
</evidence>
<dbReference type="GO" id="GO:0008881">
    <property type="term" value="F:glutamate racemase activity"/>
    <property type="evidence" value="ECO:0007669"/>
    <property type="project" value="UniProtKB-UniRule"/>
</dbReference>
<dbReference type="InterPro" id="IPR018187">
    <property type="entry name" value="Asp/Glu_racemase_AS_1"/>
</dbReference>
<keyword evidence="9" id="KW-1185">Reference proteome</keyword>
<dbReference type="GO" id="GO:0071555">
    <property type="term" value="P:cell wall organization"/>
    <property type="evidence" value="ECO:0007669"/>
    <property type="project" value="UniProtKB-KW"/>
</dbReference>
<comment type="caution">
    <text evidence="8">The sequence shown here is derived from an EMBL/GenBank/DDBJ whole genome shotgun (WGS) entry which is preliminary data.</text>
</comment>
<evidence type="ECO:0000256" key="7">
    <source>
        <dbReference type="HAMAP-Rule" id="MF_00258"/>
    </source>
</evidence>
<dbReference type="RefSeq" id="WP_253966669.1">
    <property type="nucleotide sequence ID" value="NZ_JAMFTH010000001.1"/>
</dbReference>
<dbReference type="HAMAP" id="MF_00258">
    <property type="entry name" value="Glu_racemase"/>
    <property type="match status" value="1"/>
</dbReference>
<organism evidence="8 9">
    <name type="scientific">Gilvimarinus xylanilyticus</name>
    <dbReference type="NCBI Taxonomy" id="2944139"/>
    <lineage>
        <taxon>Bacteria</taxon>
        <taxon>Pseudomonadati</taxon>
        <taxon>Pseudomonadota</taxon>
        <taxon>Gammaproteobacteria</taxon>
        <taxon>Cellvibrionales</taxon>
        <taxon>Cellvibrionaceae</taxon>
        <taxon>Gilvimarinus</taxon>
    </lineage>
</organism>
<dbReference type="GO" id="GO:0008360">
    <property type="term" value="P:regulation of cell shape"/>
    <property type="evidence" value="ECO:0007669"/>
    <property type="project" value="UniProtKB-KW"/>
</dbReference>
<dbReference type="Proteomes" id="UP001139319">
    <property type="component" value="Unassembled WGS sequence"/>
</dbReference>
<dbReference type="EMBL" id="JAMFTH010000001">
    <property type="protein sequence ID" value="MCP8898390.1"/>
    <property type="molecule type" value="Genomic_DNA"/>
</dbReference>
<dbReference type="PANTHER" id="PTHR21198">
    <property type="entry name" value="GLUTAMATE RACEMASE"/>
    <property type="match status" value="1"/>
</dbReference>
<dbReference type="SUPFAM" id="SSF53681">
    <property type="entry name" value="Aspartate/glutamate racemase"/>
    <property type="match status" value="2"/>
</dbReference>
<dbReference type="PROSITE" id="PS00923">
    <property type="entry name" value="ASP_GLU_RACEMASE_1"/>
    <property type="match status" value="1"/>
</dbReference>
<dbReference type="PROSITE" id="PS00924">
    <property type="entry name" value="ASP_GLU_RACEMASE_2"/>
    <property type="match status" value="1"/>
</dbReference>
<dbReference type="Pfam" id="PF01177">
    <property type="entry name" value="Asp_Glu_race"/>
    <property type="match status" value="1"/>
</dbReference>
<feature type="active site" description="Proton donor/acceptor" evidence="7">
    <location>
        <position position="198"/>
    </location>
</feature>
<dbReference type="AlphaFoldDB" id="A0A9X2HUC5"/>
<comment type="pathway">
    <text evidence="7">Cell wall biogenesis; peptidoglycan biosynthesis.</text>
</comment>
<reference evidence="8" key="1">
    <citation type="submission" date="2022-05" db="EMBL/GenBank/DDBJ databases">
        <authorList>
            <person name="Sun H.-N."/>
        </authorList>
    </citation>
    <scope>NUCLEOTIDE SEQUENCE</scope>
    <source>
        <strain evidence="8">HB14</strain>
    </source>
</reference>
<name>A0A9X2HUC5_9GAMM</name>
<dbReference type="InterPro" id="IPR001920">
    <property type="entry name" value="Asp/Glu_race"/>
</dbReference>
<comment type="similarity">
    <text evidence="7">Belongs to the aspartate/glutamate racemases family.</text>
</comment>
<feature type="active site" description="Proton donor/acceptor" evidence="7">
    <location>
        <position position="80"/>
    </location>
</feature>
<reference evidence="8" key="2">
    <citation type="submission" date="2023-01" db="EMBL/GenBank/DDBJ databases">
        <title>Gilvimarinus xylanilyticus HB14 isolated from Caulerpa lentillifera aquaculture base in Hainan, China.</title>
        <authorList>
            <person name="Zhang Y.-J."/>
        </authorList>
    </citation>
    <scope>NUCLEOTIDE SEQUENCE</scope>
    <source>
        <strain evidence="8">HB14</strain>
    </source>
</reference>
<keyword evidence="4 7" id="KW-0573">Peptidoglycan synthesis</keyword>
<comment type="catalytic activity">
    <reaction evidence="1 7">
        <text>L-glutamate = D-glutamate</text>
        <dbReference type="Rhea" id="RHEA:12813"/>
        <dbReference type="ChEBI" id="CHEBI:29985"/>
        <dbReference type="ChEBI" id="CHEBI:29986"/>
        <dbReference type="EC" id="5.1.1.3"/>
    </reaction>
</comment>
<gene>
    <name evidence="7 8" type="primary">murI</name>
    <name evidence="8" type="ORF">M6D89_03645</name>
</gene>
<evidence type="ECO:0000256" key="2">
    <source>
        <dbReference type="ARBA" id="ARBA00013090"/>
    </source>
</evidence>